<feature type="domain" description="Glycosyltransferase 2-like" evidence="1">
    <location>
        <begin position="213"/>
        <end position="339"/>
    </location>
</feature>
<dbReference type="Gene3D" id="3.40.50.2000">
    <property type="entry name" value="Glycogen Phosphorylase B"/>
    <property type="match status" value="1"/>
</dbReference>
<name>A0A919JTW9_9ACTN</name>
<gene>
    <name evidence="2" type="ORF">Ani05nite_64480</name>
</gene>
<dbReference type="PANTHER" id="PTHR43685">
    <property type="entry name" value="GLYCOSYLTRANSFERASE"/>
    <property type="match status" value="1"/>
</dbReference>
<dbReference type="Proteomes" id="UP000647172">
    <property type="component" value="Unassembled WGS sequence"/>
</dbReference>
<reference evidence="2" key="1">
    <citation type="submission" date="2021-01" db="EMBL/GenBank/DDBJ databases">
        <title>Whole genome shotgun sequence of Actinoplanes nipponensis NBRC 14063.</title>
        <authorList>
            <person name="Komaki H."/>
            <person name="Tamura T."/>
        </authorList>
    </citation>
    <scope>NUCLEOTIDE SEQUENCE</scope>
    <source>
        <strain evidence="2">NBRC 14063</strain>
    </source>
</reference>
<accession>A0A919JTW9</accession>
<dbReference type="InterPro" id="IPR050834">
    <property type="entry name" value="Glycosyltransf_2"/>
</dbReference>
<organism evidence="2 3">
    <name type="scientific">Actinoplanes nipponensis</name>
    <dbReference type="NCBI Taxonomy" id="135950"/>
    <lineage>
        <taxon>Bacteria</taxon>
        <taxon>Bacillati</taxon>
        <taxon>Actinomycetota</taxon>
        <taxon>Actinomycetes</taxon>
        <taxon>Micromonosporales</taxon>
        <taxon>Micromonosporaceae</taxon>
        <taxon>Actinoplanes</taxon>
    </lineage>
</organism>
<sequence>MGETPGLLDDYLKVARYHVRMALPPTAVRIRSRDARLLLARSGLGESAASYPDLLAAARAGDVRWLRKRRRKVRPAVLAGLAQTLAQQDLLPEDRTDALAVYELIRTALGPDALPAAHQGLHVQLVLAWEGAARARPLLAGYRRISDSVRADLELDLANPFAGGGPVIGWLTAFRKLLPGPPLALEHKAGVPPFDRLTVATAVAGIDEPQRVSVVVTAYRPGEGLITAVRSILDQSWRNVEVIIVDDASPPEFDAVLARAVALGGRIRLLRQPVNQGTYAARNAGLDVAEGEFVAFQDSDDWSHPRRLEVQVRPLLEDRELVATTSDGLGVSEDLMVTRPGVRRSRFNPSSLLFRRTRVTGRLGYFDPVRKAADSEYIGRMQAVFGGRAVRHVDSRPLALIRLASGSLSRAEIRPYWMHPARTAYMSAYQHWHARVAARSADPLRPRDGSRRPFAVPDHLRLARGEAAGRPEYDVVMVADWRFLQGAQQSGLQEIRALIARGLRVAVMQLESLRPPARRRWPLCAPLQRLVNDGRVDQVLPDDENRAELVIVRHAAVLQFPPDDPCRLRGRQVLIVADEAPGRLDDADRRYVPADCSRAALRMFGPEPLWCPQDPQVRAVLRGETVELTPYDLPAVVDGERWSAGRAGAGAWPAVVGTDLGDEAVWPGDVRAALTVYDEVGDRDVRLRLPDWPRTGYHPGGERSRLVYDAADLDLRTFVHQLDFYLHFPSPDRIETFSRPALEAAAVGCVVVMPERHAAVFGDAAVYCGPGEAEATIQRYHADRELYAEQSRRARSVVAQAHHPQLFVDRIAGIVTAPHPVAPAQRGALTVRP</sequence>
<comment type="caution">
    <text evidence="2">The sequence shown here is derived from an EMBL/GenBank/DDBJ whole genome shotgun (WGS) entry which is preliminary data.</text>
</comment>
<dbReference type="RefSeq" id="WP_203774646.1">
    <property type="nucleotide sequence ID" value="NZ_BAAAYJ010000022.1"/>
</dbReference>
<protein>
    <recommendedName>
        <fullName evidence="1">Glycosyltransferase 2-like domain-containing protein</fullName>
    </recommendedName>
</protein>
<dbReference type="InterPro" id="IPR029044">
    <property type="entry name" value="Nucleotide-diphossugar_trans"/>
</dbReference>
<dbReference type="Gene3D" id="3.90.550.10">
    <property type="entry name" value="Spore Coat Polysaccharide Biosynthesis Protein SpsA, Chain A"/>
    <property type="match status" value="1"/>
</dbReference>
<dbReference type="SUPFAM" id="SSF53448">
    <property type="entry name" value="Nucleotide-diphospho-sugar transferases"/>
    <property type="match status" value="1"/>
</dbReference>
<keyword evidence="3" id="KW-1185">Reference proteome</keyword>
<dbReference type="AlphaFoldDB" id="A0A919JTW9"/>
<dbReference type="EMBL" id="BOMQ01000077">
    <property type="protein sequence ID" value="GIE52914.1"/>
    <property type="molecule type" value="Genomic_DNA"/>
</dbReference>
<dbReference type="Pfam" id="PF00535">
    <property type="entry name" value="Glycos_transf_2"/>
    <property type="match status" value="1"/>
</dbReference>
<dbReference type="PANTHER" id="PTHR43685:SF2">
    <property type="entry name" value="GLYCOSYLTRANSFERASE 2-LIKE DOMAIN-CONTAINING PROTEIN"/>
    <property type="match status" value="1"/>
</dbReference>
<proteinExistence type="predicted"/>
<dbReference type="CDD" id="cd00761">
    <property type="entry name" value="Glyco_tranf_GTA_type"/>
    <property type="match status" value="1"/>
</dbReference>
<evidence type="ECO:0000313" key="2">
    <source>
        <dbReference type="EMBL" id="GIE52914.1"/>
    </source>
</evidence>
<evidence type="ECO:0000259" key="1">
    <source>
        <dbReference type="Pfam" id="PF00535"/>
    </source>
</evidence>
<evidence type="ECO:0000313" key="3">
    <source>
        <dbReference type="Proteomes" id="UP000647172"/>
    </source>
</evidence>
<dbReference type="InterPro" id="IPR001173">
    <property type="entry name" value="Glyco_trans_2-like"/>
</dbReference>
<dbReference type="SUPFAM" id="SSF53756">
    <property type="entry name" value="UDP-Glycosyltransferase/glycogen phosphorylase"/>
    <property type="match status" value="1"/>
</dbReference>